<dbReference type="Proteomes" id="UP000546464">
    <property type="component" value="Unassembled WGS sequence"/>
</dbReference>
<dbReference type="AlphaFoldDB" id="A0A842HCC6"/>
<protein>
    <submittedName>
        <fullName evidence="1">Transposase</fullName>
    </submittedName>
</protein>
<dbReference type="GO" id="GO:0003677">
    <property type="term" value="F:DNA binding"/>
    <property type="evidence" value="ECO:0007669"/>
    <property type="project" value="InterPro"/>
</dbReference>
<reference evidence="1 2" key="1">
    <citation type="submission" date="2020-07" db="EMBL/GenBank/DDBJ databases">
        <authorList>
            <person name="Feng X."/>
        </authorList>
    </citation>
    <scope>NUCLEOTIDE SEQUENCE [LARGE SCALE GENOMIC DNA]</scope>
    <source>
        <strain evidence="1 2">JCM31066</strain>
    </source>
</reference>
<dbReference type="SUPFAM" id="SSF46689">
    <property type="entry name" value="Homeodomain-like"/>
    <property type="match status" value="1"/>
</dbReference>
<dbReference type="GO" id="GO:0004803">
    <property type="term" value="F:transposase activity"/>
    <property type="evidence" value="ECO:0007669"/>
    <property type="project" value="InterPro"/>
</dbReference>
<accession>A0A842HCC6</accession>
<proteinExistence type="predicted"/>
<dbReference type="PANTHER" id="PTHR33609">
    <property type="entry name" value="LOW CALCIUM RESPONSE LOCUS PROTEIN S"/>
    <property type="match status" value="1"/>
</dbReference>
<name>A0A842HCC6_9BACT</name>
<dbReference type="GO" id="GO:0006313">
    <property type="term" value="P:DNA transposition"/>
    <property type="evidence" value="ECO:0007669"/>
    <property type="project" value="InterPro"/>
</dbReference>
<sequence>MKRKRYTEEQVVAILREADEGRNVDDVCREHNVSKANFHRWKSKYGRRAP</sequence>
<keyword evidence="2" id="KW-1185">Reference proteome</keyword>
<evidence type="ECO:0000313" key="2">
    <source>
        <dbReference type="Proteomes" id="UP000546464"/>
    </source>
</evidence>
<dbReference type="PANTHER" id="PTHR33609:SF1">
    <property type="entry name" value="TRANSPOSASE"/>
    <property type="match status" value="1"/>
</dbReference>
<dbReference type="InterPro" id="IPR036388">
    <property type="entry name" value="WH-like_DNA-bd_sf"/>
</dbReference>
<dbReference type="EMBL" id="JACHVB010000013">
    <property type="protein sequence ID" value="MBC2593257.1"/>
    <property type="molecule type" value="Genomic_DNA"/>
</dbReference>
<dbReference type="InterPro" id="IPR002514">
    <property type="entry name" value="Transposase_8"/>
</dbReference>
<dbReference type="InterPro" id="IPR052546">
    <property type="entry name" value="Transposase_8_domain"/>
</dbReference>
<gene>
    <name evidence="1" type="ORF">H5P28_03185</name>
</gene>
<dbReference type="Gene3D" id="1.10.10.10">
    <property type="entry name" value="Winged helix-like DNA-binding domain superfamily/Winged helix DNA-binding domain"/>
    <property type="match status" value="1"/>
</dbReference>
<dbReference type="Pfam" id="PF01527">
    <property type="entry name" value="HTH_Tnp_1"/>
    <property type="match status" value="1"/>
</dbReference>
<dbReference type="InterPro" id="IPR009057">
    <property type="entry name" value="Homeodomain-like_sf"/>
</dbReference>
<comment type="caution">
    <text evidence="1">The sequence shown here is derived from an EMBL/GenBank/DDBJ whole genome shotgun (WGS) entry which is preliminary data.</text>
</comment>
<organism evidence="1 2">
    <name type="scientific">Ruficoccus amylovorans</name>
    <dbReference type="NCBI Taxonomy" id="1804625"/>
    <lineage>
        <taxon>Bacteria</taxon>
        <taxon>Pseudomonadati</taxon>
        <taxon>Verrucomicrobiota</taxon>
        <taxon>Opitutia</taxon>
        <taxon>Puniceicoccales</taxon>
        <taxon>Cerasicoccaceae</taxon>
        <taxon>Ruficoccus</taxon>
    </lineage>
</organism>
<evidence type="ECO:0000313" key="1">
    <source>
        <dbReference type="EMBL" id="MBC2593257.1"/>
    </source>
</evidence>